<dbReference type="RefSeq" id="WP_188955418.1">
    <property type="nucleotide sequence ID" value="NZ_BMIB01000004.1"/>
</dbReference>
<evidence type="ECO:0000313" key="2">
    <source>
        <dbReference type="Proteomes" id="UP000627292"/>
    </source>
</evidence>
<gene>
    <name evidence="1" type="ORF">GCM10011379_38760</name>
</gene>
<proteinExistence type="predicted"/>
<evidence type="ECO:0000313" key="1">
    <source>
        <dbReference type="EMBL" id="GGH75305.1"/>
    </source>
</evidence>
<reference evidence="1" key="2">
    <citation type="submission" date="2020-09" db="EMBL/GenBank/DDBJ databases">
        <authorList>
            <person name="Sun Q."/>
            <person name="Zhou Y."/>
        </authorList>
    </citation>
    <scope>NUCLEOTIDE SEQUENCE</scope>
    <source>
        <strain evidence="1">CGMCC 1.15290</strain>
    </source>
</reference>
<sequence>MNNPASGYECQERKSYNGLEFFFISKGERDVIKAVEFSFVQKLDGRDIYNLGFGDYDLESDTVTDSVYTNNGDAYKVFNTVLNCIPIFFESYKSAMLMVQGSDGGADFIEQCRLVCVKRCGSRCKNYNRRISVYQGYVNKNFELLSTDYQFFGGFRTGKQATMEPYVPFRKYDVVLLLSKKA</sequence>
<dbReference type="EMBL" id="BMIB01000004">
    <property type="protein sequence ID" value="GGH75305.1"/>
    <property type="molecule type" value="Genomic_DNA"/>
</dbReference>
<protein>
    <submittedName>
        <fullName evidence="1">Uncharacterized protein</fullName>
    </submittedName>
</protein>
<organism evidence="1 2">
    <name type="scientific">Filimonas zeae</name>
    <dbReference type="NCBI Taxonomy" id="1737353"/>
    <lineage>
        <taxon>Bacteria</taxon>
        <taxon>Pseudomonadati</taxon>
        <taxon>Bacteroidota</taxon>
        <taxon>Chitinophagia</taxon>
        <taxon>Chitinophagales</taxon>
        <taxon>Chitinophagaceae</taxon>
        <taxon>Filimonas</taxon>
    </lineage>
</organism>
<name>A0A917MXG9_9BACT</name>
<accession>A0A917MXG9</accession>
<dbReference type="Pfam" id="PF22028">
    <property type="entry name" value="DUF6934"/>
    <property type="match status" value="1"/>
</dbReference>
<dbReference type="Proteomes" id="UP000627292">
    <property type="component" value="Unassembled WGS sequence"/>
</dbReference>
<dbReference type="AlphaFoldDB" id="A0A917MXG9"/>
<comment type="caution">
    <text evidence="1">The sequence shown here is derived from an EMBL/GenBank/DDBJ whole genome shotgun (WGS) entry which is preliminary data.</text>
</comment>
<keyword evidence="2" id="KW-1185">Reference proteome</keyword>
<dbReference type="InterPro" id="IPR053865">
    <property type="entry name" value="DUF6934"/>
</dbReference>
<reference evidence="1" key="1">
    <citation type="journal article" date="2014" name="Int. J. Syst. Evol. Microbiol.">
        <title>Complete genome sequence of Corynebacterium casei LMG S-19264T (=DSM 44701T), isolated from a smear-ripened cheese.</title>
        <authorList>
            <consortium name="US DOE Joint Genome Institute (JGI-PGF)"/>
            <person name="Walter F."/>
            <person name="Albersmeier A."/>
            <person name="Kalinowski J."/>
            <person name="Ruckert C."/>
        </authorList>
    </citation>
    <scope>NUCLEOTIDE SEQUENCE</scope>
    <source>
        <strain evidence="1">CGMCC 1.15290</strain>
    </source>
</reference>